<dbReference type="AlphaFoldDB" id="A0A485L2E6"/>
<proteinExistence type="predicted"/>
<keyword evidence="3" id="KW-1185">Reference proteome</keyword>
<reference evidence="2 3" key="1">
    <citation type="submission" date="2019-03" db="EMBL/GenBank/DDBJ databases">
        <authorList>
            <person name="Gaulin E."/>
            <person name="Dumas B."/>
        </authorList>
    </citation>
    <scope>NUCLEOTIDE SEQUENCE [LARGE SCALE GENOMIC DNA]</scope>
    <source>
        <strain evidence="2">CBS 568.67</strain>
    </source>
</reference>
<protein>
    <submittedName>
        <fullName evidence="2">Aste57867_14460 protein</fullName>
    </submittedName>
</protein>
<name>A0A485L2E6_9STRA</name>
<dbReference type="EMBL" id="VJMH01005542">
    <property type="protein sequence ID" value="KAF0694690.1"/>
    <property type="molecule type" value="Genomic_DNA"/>
</dbReference>
<dbReference type="EMBL" id="CAADRA010005563">
    <property type="protein sequence ID" value="VFT91282.1"/>
    <property type="molecule type" value="Genomic_DNA"/>
</dbReference>
<evidence type="ECO:0000313" key="1">
    <source>
        <dbReference type="EMBL" id="KAF0694690.1"/>
    </source>
</evidence>
<accession>A0A485L2E6</accession>
<dbReference type="Proteomes" id="UP000332933">
    <property type="component" value="Unassembled WGS sequence"/>
</dbReference>
<evidence type="ECO:0000313" key="3">
    <source>
        <dbReference type="Proteomes" id="UP000332933"/>
    </source>
</evidence>
<dbReference type="OrthoDB" id="77179at2759"/>
<organism evidence="2 3">
    <name type="scientific">Aphanomyces stellatus</name>
    <dbReference type="NCBI Taxonomy" id="120398"/>
    <lineage>
        <taxon>Eukaryota</taxon>
        <taxon>Sar</taxon>
        <taxon>Stramenopiles</taxon>
        <taxon>Oomycota</taxon>
        <taxon>Saprolegniomycetes</taxon>
        <taxon>Saprolegniales</taxon>
        <taxon>Verrucalvaceae</taxon>
        <taxon>Aphanomyces</taxon>
    </lineage>
</organism>
<reference evidence="1" key="2">
    <citation type="submission" date="2019-06" db="EMBL/GenBank/DDBJ databases">
        <title>Genomics analysis of Aphanomyces spp. identifies a new class of oomycete effector associated with host adaptation.</title>
        <authorList>
            <person name="Gaulin E."/>
        </authorList>
    </citation>
    <scope>NUCLEOTIDE SEQUENCE</scope>
    <source>
        <strain evidence="1">CBS 578.67</strain>
    </source>
</reference>
<sequence length="203" mass="22300">MASDLPPESYLVSTKPPATLSKLLAVAKVESIVLATSFFYTGSSVKLYGESMRKALTGLVLDVNAARSFYASDVGLKVYQHPTYSAYTAKTQTPLSREAWESSILFHATKPKLSSLQEIHKEMQATNNGGEIGAVVEWRHIRGVFYTYDATEEADEMATVEREGRALAQQSKLPLFRLQRTSYSGPWTVAVKGAHASNVCCVQ</sequence>
<evidence type="ECO:0000313" key="2">
    <source>
        <dbReference type="EMBL" id="VFT91282.1"/>
    </source>
</evidence>
<gene>
    <name evidence="2" type="primary">Aste57867_14460</name>
    <name evidence="1" type="ORF">As57867_014406</name>
    <name evidence="2" type="ORF">ASTE57867_14460</name>
</gene>